<keyword evidence="3 5" id="KW-0863">Zinc-finger</keyword>
<evidence type="ECO:0000256" key="6">
    <source>
        <dbReference type="SAM" id="MobiDB-lite"/>
    </source>
</evidence>
<evidence type="ECO:0000313" key="8">
    <source>
        <dbReference type="EMBL" id="KAJ8907833.1"/>
    </source>
</evidence>
<dbReference type="FunFam" id="3.30.160.60:FF:000065">
    <property type="entry name" value="B-cell CLL/lymphoma 6, member B"/>
    <property type="match status" value="2"/>
</dbReference>
<dbReference type="Pfam" id="PF00096">
    <property type="entry name" value="zf-C2H2"/>
    <property type="match status" value="1"/>
</dbReference>
<name>A0AAV8UYY3_9RHOD</name>
<proteinExistence type="predicted"/>
<protein>
    <recommendedName>
        <fullName evidence="7">C2H2-type domain-containing protein</fullName>
    </recommendedName>
</protein>
<dbReference type="Gene3D" id="3.30.160.60">
    <property type="entry name" value="Classic Zinc Finger"/>
    <property type="match status" value="2"/>
</dbReference>
<dbReference type="SMART" id="SM00355">
    <property type="entry name" value="ZnF_C2H2"/>
    <property type="match status" value="2"/>
</dbReference>
<dbReference type="EMBL" id="JAMWBK010000002">
    <property type="protein sequence ID" value="KAJ8907833.1"/>
    <property type="molecule type" value="Genomic_DNA"/>
</dbReference>
<keyword evidence="9" id="KW-1185">Reference proteome</keyword>
<feature type="domain" description="C2H2-type" evidence="7">
    <location>
        <begin position="6"/>
        <end position="33"/>
    </location>
</feature>
<evidence type="ECO:0000256" key="4">
    <source>
        <dbReference type="ARBA" id="ARBA00022833"/>
    </source>
</evidence>
<reference evidence="8 9" key="1">
    <citation type="journal article" date="2023" name="Nat. Commun.">
        <title>Origin of minicircular mitochondrial genomes in red algae.</title>
        <authorList>
            <person name="Lee Y."/>
            <person name="Cho C.H."/>
            <person name="Lee Y.M."/>
            <person name="Park S.I."/>
            <person name="Yang J.H."/>
            <person name="West J.A."/>
            <person name="Bhattacharya D."/>
            <person name="Yoon H.S."/>
        </authorList>
    </citation>
    <scope>NUCLEOTIDE SEQUENCE [LARGE SCALE GENOMIC DNA]</scope>
    <source>
        <strain evidence="8 9">CCMP1338</strain>
        <tissue evidence="8">Whole cell</tissue>
    </source>
</reference>
<evidence type="ECO:0000256" key="3">
    <source>
        <dbReference type="ARBA" id="ARBA00022771"/>
    </source>
</evidence>
<dbReference type="GO" id="GO:0000981">
    <property type="term" value="F:DNA-binding transcription factor activity, RNA polymerase II-specific"/>
    <property type="evidence" value="ECO:0007669"/>
    <property type="project" value="TreeGrafter"/>
</dbReference>
<dbReference type="PROSITE" id="PS00028">
    <property type="entry name" value="ZINC_FINGER_C2H2_1"/>
    <property type="match status" value="2"/>
</dbReference>
<dbReference type="GO" id="GO:0008270">
    <property type="term" value="F:zinc ion binding"/>
    <property type="evidence" value="ECO:0007669"/>
    <property type="project" value="UniProtKB-KW"/>
</dbReference>
<comment type="caution">
    <text evidence="8">The sequence shown here is derived from an EMBL/GenBank/DDBJ whole genome shotgun (WGS) entry which is preliminary data.</text>
</comment>
<dbReference type="SUPFAM" id="SSF57667">
    <property type="entry name" value="beta-beta-alpha zinc fingers"/>
    <property type="match status" value="1"/>
</dbReference>
<dbReference type="PANTHER" id="PTHR14196">
    <property type="entry name" value="ODD-SKIPPED - RELATED"/>
    <property type="match status" value="1"/>
</dbReference>
<evidence type="ECO:0000313" key="9">
    <source>
        <dbReference type="Proteomes" id="UP001157974"/>
    </source>
</evidence>
<feature type="compositionally biased region" description="Polar residues" evidence="6">
    <location>
        <begin position="401"/>
        <end position="411"/>
    </location>
</feature>
<organism evidence="8 9">
    <name type="scientific">Rhodosorus marinus</name>
    <dbReference type="NCBI Taxonomy" id="101924"/>
    <lineage>
        <taxon>Eukaryota</taxon>
        <taxon>Rhodophyta</taxon>
        <taxon>Stylonematophyceae</taxon>
        <taxon>Stylonematales</taxon>
        <taxon>Stylonemataceae</taxon>
        <taxon>Rhodosorus</taxon>
    </lineage>
</organism>
<keyword evidence="1" id="KW-0479">Metal-binding</keyword>
<evidence type="ECO:0000256" key="5">
    <source>
        <dbReference type="PROSITE-ProRule" id="PRU00042"/>
    </source>
</evidence>
<dbReference type="PANTHER" id="PTHR14196:SF12">
    <property type="entry name" value="ZINC FINGER PROTEIN 208-LIKE"/>
    <property type="match status" value="1"/>
</dbReference>
<dbReference type="InterPro" id="IPR036236">
    <property type="entry name" value="Znf_C2H2_sf"/>
</dbReference>
<keyword evidence="2" id="KW-0677">Repeat</keyword>
<sequence>MPPAQHACEYCGKSFPKKSNLKVHLRKHTKETPFACSHCDKKFSWRSSWISHLAWHSGIAKDQKARGNARLMPNIQQPRMPIDMAMNAGQIQPMLSPDQVGIAALLGQQQMNAGHHMQQMNHQQMGQPPIPQQHMNAQQHVNPQQHMNPEQMAQQQLSNEQRQMKIRQIAAQLPPQYQQILHSLTNQGTMQNKSEPEDTNFKKEFAFEVEQGYRNNQDRMNPQDPGAPPMYPYEGSANANQNFSSSGLLKPDLVEPESGKKSGVVVEEEQESFSSLRRKSKQLAESAIKASATIAQQSDDYDFGEDLMDDRLGASKSFSAASVDKIKFAELSQIHDDEGVSTLRPGFAQAYDPDKFDDGFPDTSQHMDIEKTLSASLSQLLLEGRTNSEILSKLAGPSDSVLMSTPSQVKATPSAARLREAPAPTPGIRNPASNMFSQSNSASKAPSFVGMNDSIVNSRSKLSFSSRGVKSTSIKPSNSSFLGDPLYSLTVPGVQSPFMRSIVESPRQDGEDDFVDLPAALGFSTAIGMLPTPLHVEDPFGALLPSDQG</sequence>
<accession>A0AAV8UYY3</accession>
<feature type="region of interest" description="Disordered" evidence="6">
    <location>
        <begin position="216"/>
        <end position="248"/>
    </location>
</feature>
<dbReference type="GO" id="GO:0005634">
    <property type="term" value="C:nucleus"/>
    <property type="evidence" value="ECO:0007669"/>
    <property type="project" value="TreeGrafter"/>
</dbReference>
<feature type="domain" description="C2H2-type" evidence="7">
    <location>
        <begin position="34"/>
        <end position="61"/>
    </location>
</feature>
<evidence type="ECO:0000259" key="7">
    <source>
        <dbReference type="PROSITE" id="PS50157"/>
    </source>
</evidence>
<evidence type="ECO:0000256" key="2">
    <source>
        <dbReference type="ARBA" id="ARBA00022737"/>
    </source>
</evidence>
<dbReference type="PROSITE" id="PS50157">
    <property type="entry name" value="ZINC_FINGER_C2H2_2"/>
    <property type="match status" value="2"/>
</dbReference>
<gene>
    <name evidence="8" type="ORF">NDN08_007937</name>
</gene>
<feature type="compositionally biased region" description="Polar residues" evidence="6">
    <location>
        <begin position="237"/>
        <end position="247"/>
    </location>
</feature>
<dbReference type="InterPro" id="IPR013087">
    <property type="entry name" value="Znf_C2H2_type"/>
</dbReference>
<dbReference type="Proteomes" id="UP001157974">
    <property type="component" value="Unassembled WGS sequence"/>
</dbReference>
<feature type="region of interest" description="Disordered" evidence="6">
    <location>
        <begin position="401"/>
        <end position="441"/>
    </location>
</feature>
<dbReference type="InterPro" id="IPR050717">
    <property type="entry name" value="C2H2-ZF_Transcription_Reg"/>
</dbReference>
<dbReference type="AlphaFoldDB" id="A0AAV8UYY3"/>
<keyword evidence="4" id="KW-0862">Zinc</keyword>
<feature type="compositionally biased region" description="Polar residues" evidence="6">
    <location>
        <begin position="431"/>
        <end position="441"/>
    </location>
</feature>
<dbReference type="GO" id="GO:0000977">
    <property type="term" value="F:RNA polymerase II transcription regulatory region sequence-specific DNA binding"/>
    <property type="evidence" value="ECO:0007669"/>
    <property type="project" value="TreeGrafter"/>
</dbReference>
<evidence type="ECO:0000256" key="1">
    <source>
        <dbReference type="ARBA" id="ARBA00022723"/>
    </source>
</evidence>